<sequence length="145" mass="15742">MAPNPSEVSLTSPRSALAQRVFAGFTITAVAGGMAVLAFSDEPWWAILLWELAMLVVVVLMLALWATAGESAKETAALRARATAVVAEVLDSTRHDDGETVSHELTLWIPSGGGFQVHHRCDRYEGEQHLEVLVDPVVRTWAVVH</sequence>
<protein>
    <submittedName>
        <fullName evidence="2">Uncharacterized protein</fullName>
    </submittedName>
</protein>
<feature type="transmembrane region" description="Helical" evidence="1">
    <location>
        <begin position="45"/>
        <end position="66"/>
    </location>
</feature>
<organism evidence="2 3">
    <name type="scientific">Lentzea pudingi</name>
    <dbReference type="NCBI Taxonomy" id="1789439"/>
    <lineage>
        <taxon>Bacteria</taxon>
        <taxon>Bacillati</taxon>
        <taxon>Actinomycetota</taxon>
        <taxon>Actinomycetes</taxon>
        <taxon>Pseudonocardiales</taxon>
        <taxon>Pseudonocardiaceae</taxon>
        <taxon>Lentzea</taxon>
    </lineage>
</organism>
<dbReference type="EMBL" id="BMNC01000003">
    <property type="protein sequence ID" value="GGM85814.1"/>
    <property type="molecule type" value="Genomic_DNA"/>
</dbReference>
<evidence type="ECO:0000313" key="2">
    <source>
        <dbReference type="EMBL" id="GGM85814.1"/>
    </source>
</evidence>
<keyword evidence="3" id="KW-1185">Reference proteome</keyword>
<keyword evidence="1" id="KW-0812">Transmembrane</keyword>
<evidence type="ECO:0000256" key="1">
    <source>
        <dbReference type="SAM" id="Phobius"/>
    </source>
</evidence>
<dbReference type="Proteomes" id="UP000597656">
    <property type="component" value="Unassembled WGS sequence"/>
</dbReference>
<evidence type="ECO:0000313" key="3">
    <source>
        <dbReference type="Proteomes" id="UP000597656"/>
    </source>
</evidence>
<reference evidence="3" key="1">
    <citation type="journal article" date="2019" name="Int. J. Syst. Evol. Microbiol.">
        <title>The Global Catalogue of Microorganisms (GCM) 10K type strain sequencing project: providing services to taxonomists for standard genome sequencing and annotation.</title>
        <authorList>
            <consortium name="The Broad Institute Genomics Platform"/>
            <consortium name="The Broad Institute Genome Sequencing Center for Infectious Disease"/>
            <person name="Wu L."/>
            <person name="Ma J."/>
        </authorList>
    </citation>
    <scope>NUCLEOTIDE SEQUENCE [LARGE SCALE GENOMIC DNA]</scope>
    <source>
        <strain evidence="3">CGMCC 4.7319</strain>
    </source>
</reference>
<gene>
    <name evidence="2" type="ORF">GCM10011609_22540</name>
</gene>
<proteinExistence type="predicted"/>
<keyword evidence="1" id="KW-1133">Transmembrane helix</keyword>
<comment type="caution">
    <text evidence="2">The sequence shown here is derived from an EMBL/GenBank/DDBJ whole genome shotgun (WGS) entry which is preliminary data.</text>
</comment>
<name>A0ABQ2HLX8_9PSEU</name>
<keyword evidence="1" id="KW-0472">Membrane</keyword>
<feature type="transmembrane region" description="Helical" evidence="1">
    <location>
        <begin position="21"/>
        <end position="39"/>
    </location>
</feature>
<accession>A0ABQ2HLX8</accession>
<dbReference type="RefSeq" id="WP_189154626.1">
    <property type="nucleotide sequence ID" value="NZ_BMNC01000003.1"/>
</dbReference>